<evidence type="ECO:0000313" key="3">
    <source>
        <dbReference type="EMBL" id="PWD93811.1"/>
    </source>
</evidence>
<dbReference type="EMBL" id="QEWW01000001">
    <property type="protein sequence ID" value="PWD88119.1"/>
    <property type="molecule type" value="Genomic_DNA"/>
</dbReference>
<feature type="chain" id="PRO_5015614075" evidence="1">
    <location>
        <begin position="33"/>
        <end position="134"/>
    </location>
</feature>
<sequence length="134" mass="15476">MRVEKVRKRKVRWGKFLMVSTLLGVTHLSTSASDYLFVQDARYYLGDERRVCGLITGFKSENNQLEILFEQRKEKPQFIVEVGNLKKKIAVEDIEALQHHLGAEACIFGTIKEREGIPMISTPSFESLEIIRYL</sequence>
<name>A0A2U2ATS4_9GAMM</name>
<dbReference type="Proteomes" id="UP000245059">
    <property type="component" value="Unassembled WGS sequence"/>
</dbReference>
<gene>
    <name evidence="2" type="ORF">DC077_02260</name>
    <name evidence="3" type="ORF">DC078_03005</name>
</gene>
<feature type="signal peptide" evidence="1">
    <location>
        <begin position="1"/>
        <end position="32"/>
    </location>
</feature>
<keyword evidence="1" id="KW-0732">Signal</keyword>
<evidence type="ECO:0000313" key="4">
    <source>
        <dbReference type="Proteomes" id="UP000245059"/>
    </source>
</evidence>
<evidence type="ECO:0000313" key="2">
    <source>
        <dbReference type="EMBL" id="PWD88119.1"/>
    </source>
</evidence>
<accession>A0A2U2ATS4</accession>
<reference evidence="2" key="1">
    <citation type="journal article" date="2018" name="Genome Announc.">
        <title>Ignatzschineria cameli sp. nov., isolated from necrotic foot tissue of dromedaries (Camelus dromedarius) and associated maggots (Wohlfahrtia species) in Dubai.</title>
        <authorList>
            <person name="Tsang C.C."/>
            <person name="Tang J.Y."/>
            <person name="Fong J.Y."/>
            <person name="Kinne J."/>
            <person name="Lee H.H."/>
            <person name="Joseph M."/>
            <person name="Jose S."/>
            <person name="Schuster R.K."/>
            <person name="Tang Y."/>
            <person name="Sivakumar S."/>
            <person name="Chen J.H."/>
            <person name="Teng J.L."/>
            <person name="Lau S.K."/>
            <person name="Wernery U."/>
            <person name="Woo P.C."/>
        </authorList>
    </citation>
    <scope>NUCLEOTIDE SEQUENCE</scope>
    <source>
        <strain evidence="2">UAE-HKU57</strain>
        <strain evidence="3">UAE-HKU58</strain>
    </source>
</reference>
<reference evidence="4 5" key="2">
    <citation type="submission" date="2018-05" db="EMBL/GenBank/DDBJ databases">
        <title>Ignatzschineria dubaiensis sp. nov., isolated from necrotic foot tissues of dromedaries (Camelus dromedarius) and associated maggots in Dubai, United Arab Emirates.</title>
        <authorList>
            <person name="Tsang C.C."/>
            <person name="Tang J.Y.M."/>
            <person name="Fong J.Y.H."/>
            <person name="Kinne J."/>
            <person name="Lee H.H."/>
            <person name="Joseph M."/>
            <person name="Jose S."/>
            <person name="Schuster R.K."/>
            <person name="Tang Y."/>
            <person name="Sivakumar S."/>
            <person name="Chen J.H.K."/>
            <person name="Teng J.L.L."/>
            <person name="Lau S.K.P."/>
            <person name="Wernery U."/>
            <person name="Woo P.C.Y."/>
        </authorList>
    </citation>
    <scope>NUCLEOTIDE SEQUENCE [LARGE SCALE GENOMIC DNA]</scope>
    <source>
        <strain evidence="4">UAE-HKU57</strain>
        <strain evidence="5">UAE-HKU58</strain>
    </source>
</reference>
<protein>
    <submittedName>
        <fullName evidence="2">Uncharacterized protein</fullName>
    </submittedName>
</protein>
<dbReference type="OrthoDB" id="9882179at2"/>
<evidence type="ECO:0000256" key="1">
    <source>
        <dbReference type="SAM" id="SignalP"/>
    </source>
</evidence>
<organism evidence="2 4">
    <name type="scientific">Ignatzschineria cameli</name>
    <dbReference type="NCBI Taxonomy" id="2182793"/>
    <lineage>
        <taxon>Bacteria</taxon>
        <taxon>Pseudomonadati</taxon>
        <taxon>Pseudomonadota</taxon>
        <taxon>Gammaproteobacteria</taxon>
        <taxon>Cardiobacteriales</taxon>
        <taxon>Ignatzschineriaceae</taxon>
        <taxon>Ignatzschineria</taxon>
    </lineage>
</organism>
<comment type="caution">
    <text evidence="2">The sequence shown here is derived from an EMBL/GenBank/DDBJ whole genome shotgun (WGS) entry which is preliminary data.</text>
</comment>
<dbReference type="Proteomes" id="UP000245217">
    <property type="component" value="Unassembled WGS sequence"/>
</dbReference>
<evidence type="ECO:0000313" key="5">
    <source>
        <dbReference type="Proteomes" id="UP000245217"/>
    </source>
</evidence>
<dbReference type="EMBL" id="QEWV01000002">
    <property type="protein sequence ID" value="PWD93811.1"/>
    <property type="molecule type" value="Genomic_DNA"/>
</dbReference>
<dbReference type="RefSeq" id="WP_109201129.1">
    <property type="nucleotide sequence ID" value="NZ_QEWS01000002.1"/>
</dbReference>
<dbReference type="AlphaFoldDB" id="A0A2U2ATS4"/>
<proteinExistence type="predicted"/>
<keyword evidence="5" id="KW-1185">Reference proteome</keyword>